<evidence type="ECO:0000313" key="1">
    <source>
        <dbReference type="EMBL" id="SQB99553.1"/>
    </source>
</evidence>
<name>A0A2X3BFX7_9HELI</name>
<gene>
    <name evidence="1" type="ORF">NCTC13102_01878</name>
</gene>
<dbReference type="AlphaFoldDB" id="A0A2X3BFX7"/>
<dbReference type="Proteomes" id="UP000250166">
    <property type="component" value="Unassembled WGS sequence"/>
</dbReference>
<accession>A0A2X3BFX7</accession>
<proteinExistence type="predicted"/>
<evidence type="ECO:0000313" key="2">
    <source>
        <dbReference type="Proteomes" id="UP000250166"/>
    </source>
</evidence>
<dbReference type="RefSeq" id="WP_002957635.1">
    <property type="nucleotide sequence ID" value="NZ_UGIB01000001.1"/>
</dbReference>
<reference evidence="1 2" key="1">
    <citation type="submission" date="2018-06" db="EMBL/GenBank/DDBJ databases">
        <authorList>
            <consortium name="Pathogen Informatics"/>
            <person name="Doyle S."/>
        </authorList>
    </citation>
    <scope>NUCLEOTIDE SEQUENCE [LARGE SCALE GENOMIC DNA]</scope>
    <source>
        <strain evidence="1 2">NCTC13102</strain>
    </source>
</reference>
<sequence>MSVSFLEFIFYVVVLYGIALLVWSVIPRVNTIIHKKDFIKYWGIYSVVYWIVAVLFWSFFKSLKVYSIYEWLGFYLIFIILCIVSVIYFAIFKFFSNQEIIKKPLSKNEKIGIAMVSFLHFLLSPIPSLAFFYIIQRLMSFLVRLIGGLHILS</sequence>
<organism evidence="1 2">
    <name type="scientific">Helicobacter fennelliae</name>
    <dbReference type="NCBI Taxonomy" id="215"/>
    <lineage>
        <taxon>Bacteria</taxon>
        <taxon>Pseudomonadati</taxon>
        <taxon>Campylobacterota</taxon>
        <taxon>Epsilonproteobacteria</taxon>
        <taxon>Campylobacterales</taxon>
        <taxon>Helicobacteraceae</taxon>
        <taxon>Helicobacter</taxon>
    </lineage>
</organism>
<protein>
    <submittedName>
        <fullName evidence="1">Uncharacterized protein</fullName>
    </submittedName>
</protein>
<dbReference type="EMBL" id="UAWL01000006">
    <property type="protein sequence ID" value="SQB99553.1"/>
    <property type="molecule type" value="Genomic_DNA"/>
</dbReference>